<dbReference type="SMART" id="SM00665">
    <property type="entry name" value="B561"/>
    <property type="match status" value="1"/>
</dbReference>
<feature type="domain" description="Cytochrome b561" evidence="9">
    <location>
        <begin position="119"/>
        <end position="336"/>
    </location>
</feature>
<dbReference type="Pfam" id="PF03188">
    <property type="entry name" value="Cytochrom_B561"/>
    <property type="match status" value="1"/>
</dbReference>
<evidence type="ECO:0000256" key="4">
    <source>
        <dbReference type="ARBA" id="ARBA00022982"/>
    </source>
</evidence>
<feature type="chain" id="PRO_5035165787" description="Cytochrome b561 domain-containing protein" evidence="8">
    <location>
        <begin position="25"/>
        <end position="379"/>
    </location>
</feature>
<keyword evidence="11" id="KW-1185">Reference proteome</keyword>
<dbReference type="EMBL" id="JAGTXO010000011">
    <property type="protein sequence ID" value="KAG8464901.1"/>
    <property type="molecule type" value="Genomic_DNA"/>
</dbReference>
<dbReference type="Gene3D" id="1.20.120.1770">
    <property type="match status" value="1"/>
</dbReference>
<evidence type="ECO:0000256" key="7">
    <source>
        <dbReference type="SAM" id="Phobius"/>
    </source>
</evidence>
<proteinExistence type="predicted"/>
<evidence type="ECO:0000256" key="3">
    <source>
        <dbReference type="ARBA" id="ARBA00022692"/>
    </source>
</evidence>
<dbReference type="InterPro" id="IPR006593">
    <property type="entry name" value="Cyt_b561/ferric_Rdtase_TM"/>
</dbReference>
<dbReference type="PROSITE" id="PS50939">
    <property type="entry name" value="CYTOCHROME_B561"/>
    <property type="match status" value="1"/>
</dbReference>
<dbReference type="AlphaFoldDB" id="A0A8J6CB97"/>
<dbReference type="OrthoDB" id="2419613at2759"/>
<feature type="signal peptide" evidence="8">
    <location>
        <begin position="1"/>
        <end position="24"/>
    </location>
</feature>
<evidence type="ECO:0000256" key="8">
    <source>
        <dbReference type="SAM" id="SignalP"/>
    </source>
</evidence>
<keyword evidence="5 7" id="KW-1133">Transmembrane helix</keyword>
<reference evidence="10" key="1">
    <citation type="submission" date="2021-05" db="EMBL/GenBank/DDBJ databases">
        <title>The genome of the haptophyte Pavlova lutheri (Diacronema luteri, Pavlovales) - a model for lipid biosynthesis in eukaryotic algae.</title>
        <authorList>
            <person name="Hulatt C.J."/>
            <person name="Posewitz M.C."/>
        </authorList>
    </citation>
    <scope>NUCLEOTIDE SEQUENCE</scope>
    <source>
        <strain evidence="10">NIVA-4/92</strain>
    </source>
</reference>
<gene>
    <name evidence="10" type="ORF">KFE25_012264</name>
</gene>
<evidence type="ECO:0000313" key="10">
    <source>
        <dbReference type="EMBL" id="KAG8464901.1"/>
    </source>
</evidence>
<keyword evidence="3 7" id="KW-0812">Transmembrane</keyword>
<dbReference type="GO" id="GO:0016020">
    <property type="term" value="C:membrane"/>
    <property type="evidence" value="ECO:0007669"/>
    <property type="project" value="UniProtKB-SubCell"/>
</dbReference>
<evidence type="ECO:0000256" key="2">
    <source>
        <dbReference type="ARBA" id="ARBA00022448"/>
    </source>
</evidence>
<keyword evidence="8" id="KW-0732">Signal</keyword>
<evidence type="ECO:0000256" key="5">
    <source>
        <dbReference type="ARBA" id="ARBA00022989"/>
    </source>
</evidence>
<dbReference type="PANTHER" id="PTHR47281:SF1">
    <property type="entry name" value="OS09G0557700 PROTEIN"/>
    <property type="match status" value="1"/>
</dbReference>
<dbReference type="CDD" id="cd08760">
    <property type="entry name" value="Cyt_b561_FRRS1_like"/>
    <property type="match status" value="1"/>
</dbReference>
<feature type="transmembrane region" description="Helical" evidence="7">
    <location>
        <begin position="310"/>
        <end position="331"/>
    </location>
</feature>
<feature type="transmembrane region" description="Helical" evidence="7">
    <location>
        <begin position="163"/>
        <end position="185"/>
    </location>
</feature>
<comment type="subcellular location">
    <subcellularLocation>
        <location evidence="1">Membrane</location>
    </subcellularLocation>
</comment>
<name>A0A8J6CB97_DIALT</name>
<evidence type="ECO:0000256" key="6">
    <source>
        <dbReference type="ARBA" id="ARBA00023136"/>
    </source>
</evidence>
<dbReference type="PANTHER" id="PTHR47281">
    <property type="entry name" value="OS09G0557700 PROTEIN"/>
    <property type="match status" value="1"/>
</dbReference>
<sequence>MPRLITVFAMALAALAALDATAASQIVQLDDGSFSGYLADILCWELKVGIDGADMINAPETHTVHCMRDIGDCIDSGFGVLEQPASGSGPYSLKYTFDQAGNAMALDLLKKTRKRNDYIVSVKGDVSGGKIAVTEIVEYGGGGAAGGGAGGAPGAARATEAGLVAHFCMMAVAFGALFPWGVALARSGRGARGAAPDAWFKAHRRVQIAGWLLQLGGLVAAVVYVQNRGGGHFNSPHTRIGIAVVAITTAQPLLAALRPHAPEDGATKSGAREAWERAHKVVGIAILVGGIVAASTGIASARSLGYGGEATGSATALLCFGLVTAACYMALHWAGKGAALTGAVVSALGGSAPPAERAVGAHDAAFDKLPAGDAPSTTA</sequence>
<accession>A0A8J6CB97</accession>
<evidence type="ECO:0000259" key="9">
    <source>
        <dbReference type="PROSITE" id="PS50939"/>
    </source>
</evidence>
<feature type="transmembrane region" description="Helical" evidence="7">
    <location>
        <begin position="278"/>
        <end position="298"/>
    </location>
</feature>
<evidence type="ECO:0000313" key="11">
    <source>
        <dbReference type="Proteomes" id="UP000751190"/>
    </source>
</evidence>
<comment type="caution">
    <text evidence="10">The sequence shown here is derived from an EMBL/GenBank/DDBJ whole genome shotgun (WGS) entry which is preliminary data.</text>
</comment>
<keyword evidence="4" id="KW-0249">Electron transport</keyword>
<feature type="transmembrane region" description="Helical" evidence="7">
    <location>
        <begin position="206"/>
        <end position="225"/>
    </location>
</feature>
<organism evidence="10 11">
    <name type="scientific">Diacronema lutheri</name>
    <name type="common">Unicellular marine alga</name>
    <name type="synonym">Monochrysis lutheri</name>
    <dbReference type="NCBI Taxonomy" id="2081491"/>
    <lineage>
        <taxon>Eukaryota</taxon>
        <taxon>Haptista</taxon>
        <taxon>Haptophyta</taxon>
        <taxon>Pavlovophyceae</taxon>
        <taxon>Pavlovales</taxon>
        <taxon>Pavlovaceae</taxon>
        <taxon>Diacronema</taxon>
    </lineage>
</organism>
<protein>
    <recommendedName>
        <fullName evidence="9">Cytochrome b561 domain-containing protein</fullName>
    </recommendedName>
</protein>
<keyword evidence="6 7" id="KW-0472">Membrane</keyword>
<dbReference type="Proteomes" id="UP000751190">
    <property type="component" value="Unassembled WGS sequence"/>
</dbReference>
<evidence type="ECO:0000256" key="1">
    <source>
        <dbReference type="ARBA" id="ARBA00004370"/>
    </source>
</evidence>
<dbReference type="InterPro" id="IPR045879">
    <property type="entry name" value="B561A"/>
</dbReference>
<feature type="transmembrane region" description="Helical" evidence="7">
    <location>
        <begin position="237"/>
        <end position="257"/>
    </location>
</feature>
<keyword evidence="2" id="KW-0813">Transport</keyword>